<feature type="compositionally biased region" description="Polar residues" evidence="1">
    <location>
        <begin position="33"/>
        <end position="42"/>
    </location>
</feature>
<accession>C0PMF0</accession>
<name>C0PMF0_MAIZE</name>
<evidence type="ECO:0000256" key="1">
    <source>
        <dbReference type="SAM" id="MobiDB-lite"/>
    </source>
</evidence>
<organism evidence="2">
    <name type="scientific">Zea mays</name>
    <name type="common">Maize</name>
    <dbReference type="NCBI Taxonomy" id="4577"/>
    <lineage>
        <taxon>Eukaryota</taxon>
        <taxon>Viridiplantae</taxon>
        <taxon>Streptophyta</taxon>
        <taxon>Embryophyta</taxon>
        <taxon>Tracheophyta</taxon>
        <taxon>Spermatophyta</taxon>
        <taxon>Magnoliopsida</taxon>
        <taxon>Liliopsida</taxon>
        <taxon>Poales</taxon>
        <taxon>Poaceae</taxon>
        <taxon>PACMAD clade</taxon>
        <taxon>Panicoideae</taxon>
        <taxon>Andropogonodae</taxon>
        <taxon>Andropogoneae</taxon>
        <taxon>Tripsacinae</taxon>
        <taxon>Zea</taxon>
    </lineage>
</organism>
<feature type="compositionally biased region" description="Low complexity" evidence="1">
    <location>
        <begin position="13"/>
        <end position="22"/>
    </location>
</feature>
<reference evidence="2" key="1">
    <citation type="journal article" date="2009" name="PLoS Genet.">
        <title>Sequencing, mapping, and analysis of 27,455 maize full-length cDNAs.</title>
        <authorList>
            <person name="Soderlund C."/>
            <person name="Descour A."/>
            <person name="Kudrna D."/>
            <person name="Bomhoff M."/>
            <person name="Boyd L."/>
            <person name="Currie J."/>
            <person name="Angelova A."/>
            <person name="Collura K."/>
            <person name="Wissotski M."/>
            <person name="Ashley E."/>
            <person name="Morrow D."/>
            <person name="Fernandes J."/>
            <person name="Walbot V."/>
            <person name="Yu Y."/>
        </authorList>
    </citation>
    <scope>NUCLEOTIDE SEQUENCE</scope>
    <source>
        <strain evidence="2">B73</strain>
    </source>
</reference>
<proteinExistence type="evidence at transcript level"/>
<evidence type="ECO:0000313" key="2">
    <source>
        <dbReference type="EMBL" id="ACN36366.1"/>
    </source>
</evidence>
<dbReference type="AlphaFoldDB" id="C0PMF0"/>
<feature type="region of interest" description="Disordered" evidence="1">
    <location>
        <begin position="11"/>
        <end position="42"/>
    </location>
</feature>
<dbReference type="EMBL" id="BT069469">
    <property type="protein sequence ID" value="ACN36366.1"/>
    <property type="molecule type" value="mRNA"/>
</dbReference>
<protein>
    <submittedName>
        <fullName evidence="2">Uncharacterized protein</fullName>
    </submittedName>
</protein>
<sequence length="193" mass="20301">MPRLKTLATVLHSSSSGRSSSSAFRCDAGTGGTPRNSRGVSPSSFKPLWLLARSVGTWVKTARAEALDGANVYAGTPSLAATPIASTQNMSMTSECRCCREVTEQRNLSSSSLYRRSVFSMESNGCLPEPATSAGGGETGGRTWKEMDGLAAATRLNWLENSGTTTMVTSKPWLMKTLASSAIGTTWPVPALG</sequence>